<dbReference type="NCBIfam" id="TIGR00654">
    <property type="entry name" value="PhzF_family"/>
    <property type="match status" value="1"/>
</dbReference>
<evidence type="ECO:0000256" key="1">
    <source>
        <dbReference type="ARBA" id="ARBA00008270"/>
    </source>
</evidence>
<evidence type="ECO:0000313" key="4">
    <source>
        <dbReference type="EMBL" id="ADL52989.1"/>
    </source>
</evidence>
<dbReference type="PANTHER" id="PTHR13774">
    <property type="entry name" value="PHENAZINE BIOSYNTHESIS PROTEIN"/>
    <property type="match status" value="1"/>
</dbReference>
<proteinExistence type="inferred from homology"/>
<dbReference type="STRING" id="573061.Clocel_3308"/>
<dbReference type="EMBL" id="CP002160">
    <property type="protein sequence ID" value="ADL52989.1"/>
    <property type="molecule type" value="Genomic_DNA"/>
</dbReference>
<feature type="active site" evidence="3">
    <location>
        <position position="46"/>
    </location>
</feature>
<dbReference type="OrthoDB" id="9788221at2"/>
<dbReference type="PIRSF" id="PIRSF016184">
    <property type="entry name" value="PhzC_PhzF"/>
    <property type="match status" value="1"/>
</dbReference>
<sequence length="261" mass="29386">MRIPIYQIDAFTNLQFKGNPAAVCPLESWISDELMQKIAAENNLSETAFFVKEGEDYHLRWFTPKAEIELCGHATLASAYAIFTYLDKNISHIKFHTLSGVLEVTKEGNLFSMVFPSIESEKCEAPKELIKGLGKRPIEVYKATNYMAVFETEEEILDLQLDMAELKKLDAHGVIVTAKGKDVDFVSRFFAPKLGVDEDPVTGSAHCALIPYWQKKLNKSDFVALQLSQRTGKLHCTYLGEKVKMAGEAAPYLEGYINIEY</sequence>
<dbReference type="KEGG" id="ccb:Clocel_3308"/>
<accession>D9SV14</accession>
<organism evidence="4 5">
    <name type="scientific">Clostridium cellulovorans (strain ATCC 35296 / DSM 3052 / OCM 3 / 743B)</name>
    <dbReference type="NCBI Taxonomy" id="573061"/>
    <lineage>
        <taxon>Bacteria</taxon>
        <taxon>Bacillati</taxon>
        <taxon>Bacillota</taxon>
        <taxon>Clostridia</taxon>
        <taxon>Eubacteriales</taxon>
        <taxon>Clostridiaceae</taxon>
        <taxon>Clostridium</taxon>
    </lineage>
</organism>
<evidence type="ECO:0000256" key="3">
    <source>
        <dbReference type="PIRSR" id="PIRSR016184-1"/>
    </source>
</evidence>
<dbReference type="RefSeq" id="WP_010073381.1">
    <property type="nucleotide sequence ID" value="NC_014393.1"/>
</dbReference>
<dbReference type="InterPro" id="IPR003719">
    <property type="entry name" value="Phenazine_PhzF-like"/>
</dbReference>
<evidence type="ECO:0000313" key="5">
    <source>
        <dbReference type="Proteomes" id="UP000002730"/>
    </source>
</evidence>
<dbReference type="SUPFAM" id="SSF54506">
    <property type="entry name" value="Diaminopimelate epimerase-like"/>
    <property type="match status" value="1"/>
</dbReference>
<comment type="similarity">
    <text evidence="1">Belongs to the PhzF family.</text>
</comment>
<dbReference type="Proteomes" id="UP000002730">
    <property type="component" value="Chromosome"/>
</dbReference>
<keyword evidence="2" id="KW-0413">Isomerase</keyword>
<keyword evidence="5" id="KW-1185">Reference proteome</keyword>
<evidence type="ECO:0000256" key="2">
    <source>
        <dbReference type="ARBA" id="ARBA00023235"/>
    </source>
</evidence>
<dbReference type="GO" id="GO:0005737">
    <property type="term" value="C:cytoplasm"/>
    <property type="evidence" value="ECO:0007669"/>
    <property type="project" value="TreeGrafter"/>
</dbReference>
<dbReference type="Gene3D" id="3.10.310.10">
    <property type="entry name" value="Diaminopimelate Epimerase, Chain A, domain 1"/>
    <property type="match status" value="2"/>
</dbReference>
<dbReference type="PANTHER" id="PTHR13774:SF17">
    <property type="entry name" value="PHENAZINE BIOSYNTHESIS-LIKE DOMAIN-CONTAINING PROTEIN"/>
    <property type="match status" value="1"/>
</dbReference>
<gene>
    <name evidence="4" type="ordered locus">Clocel_3308</name>
</gene>
<name>D9SV14_CLOC7</name>
<dbReference type="GO" id="GO:0016853">
    <property type="term" value="F:isomerase activity"/>
    <property type="evidence" value="ECO:0007669"/>
    <property type="project" value="UniProtKB-KW"/>
</dbReference>
<reference evidence="4 5" key="1">
    <citation type="submission" date="2010-08" db="EMBL/GenBank/DDBJ databases">
        <title>Complete sequence of Clostridium cellulovorans 743B.</title>
        <authorList>
            <consortium name="US DOE Joint Genome Institute"/>
            <person name="Lucas S."/>
            <person name="Copeland A."/>
            <person name="Lapidus A."/>
            <person name="Cheng J.-F."/>
            <person name="Bruce D."/>
            <person name="Goodwin L."/>
            <person name="Pitluck S."/>
            <person name="Chertkov O."/>
            <person name="Detter J.C."/>
            <person name="Han C."/>
            <person name="Tapia R."/>
            <person name="Land M."/>
            <person name="Hauser L."/>
            <person name="Chang Y.-J."/>
            <person name="Jeffries C."/>
            <person name="Kyrpides N."/>
            <person name="Ivanova N."/>
            <person name="Mikhailova N."/>
            <person name="Hemme C.L."/>
            <person name="Woyke T."/>
        </authorList>
    </citation>
    <scope>NUCLEOTIDE SEQUENCE [LARGE SCALE GENOMIC DNA]</scope>
    <source>
        <strain evidence="5">ATCC 35296 / DSM 3052 / OCM 3 / 743B</strain>
    </source>
</reference>
<protein>
    <submittedName>
        <fullName evidence="4">Phenazine biosynthesis protein PhzF family</fullName>
    </submittedName>
</protein>
<dbReference type="eggNOG" id="COG0384">
    <property type="taxonomic scope" value="Bacteria"/>
</dbReference>
<dbReference type="AlphaFoldDB" id="D9SV14"/>
<dbReference type="Pfam" id="PF02567">
    <property type="entry name" value="PhzC-PhzF"/>
    <property type="match status" value="1"/>
</dbReference>
<dbReference type="HOGENOM" id="CLU_048756_2_2_9"/>